<dbReference type="AlphaFoldDB" id="A0A699Z5Q1"/>
<dbReference type="Proteomes" id="UP000485058">
    <property type="component" value="Unassembled WGS sequence"/>
</dbReference>
<dbReference type="Gene3D" id="3.30.420.40">
    <property type="match status" value="1"/>
</dbReference>
<accession>A0A699Z5Q1</accession>
<organism evidence="1 2">
    <name type="scientific">Haematococcus lacustris</name>
    <name type="common">Green alga</name>
    <name type="synonym">Haematococcus pluvialis</name>
    <dbReference type="NCBI Taxonomy" id="44745"/>
    <lineage>
        <taxon>Eukaryota</taxon>
        <taxon>Viridiplantae</taxon>
        <taxon>Chlorophyta</taxon>
        <taxon>core chlorophytes</taxon>
        <taxon>Chlorophyceae</taxon>
        <taxon>CS clade</taxon>
        <taxon>Chlamydomonadales</taxon>
        <taxon>Haematococcaceae</taxon>
        <taxon>Haematococcus</taxon>
    </lineage>
</organism>
<name>A0A699Z5Q1_HAELA</name>
<protein>
    <submittedName>
        <fullName evidence="1">Uncharacterized protein</fullName>
    </submittedName>
</protein>
<keyword evidence="2" id="KW-1185">Reference proteome</keyword>
<sequence length="56" mass="5854">MWSEGSKALMRTAALRAGLIRTANSDALTIILEPEAAALHALDKQAPPLVAEAARA</sequence>
<proteinExistence type="predicted"/>
<evidence type="ECO:0000313" key="2">
    <source>
        <dbReference type="Proteomes" id="UP000485058"/>
    </source>
</evidence>
<evidence type="ECO:0000313" key="1">
    <source>
        <dbReference type="EMBL" id="GFH17431.1"/>
    </source>
</evidence>
<gene>
    <name evidence="1" type="ORF">HaLaN_14069</name>
</gene>
<comment type="caution">
    <text evidence="1">The sequence shown here is derived from an EMBL/GenBank/DDBJ whole genome shotgun (WGS) entry which is preliminary data.</text>
</comment>
<reference evidence="1 2" key="1">
    <citation type="submission" date="2020-02" db="EMBL/GenBank/DDBJ databases">
        <title>Draft genome sequence of Haematococcus lacustris strain NIES-144.</title>
        <authorList>
            <person name="Morimoto D."/>
            <person name="Nakagawa S."/>
            <person name="Yoshida T."/>
            <person name="Sawayama S."/>
        </authorList>
    </citation>
    <scope>NUCLEOTIDE SEQUENCE [LARGE SCALE GENOMIC DNA]</scope>
    <source>
        <strain evidence="1 2">NIES-144</strain>
    </source>
</reference>
<dbReference type="EMBL" id="BLLF01001147">
    <property type="protein sequence ID" value="GFH17431.1"/>
    <property type="molecule type" value="Genomic_DNA"/>
</dbReference>